<organism evidence="2 3">
    <name type="scientific">Nitratireductor arenosus</name>
    <dbReference type="NCBI Taxonomy" id="2682096"/>
    <lineage>
        <taxon>Bacteria</taxon>
        <taxon>Pseudomonadati</taxon>
        <taxon>Pseudomonadota</taxon>
        <taxon>Alphaproteobacteria</taxon>
        <taxon>Hyphomicrobiales</taxon>
        <taxon>Phyllobacteriaceae</taxon>
        <taxon>Nitratireductor</taxon>
    </lineage>
</organism>
<evidence type="ECO:0000256" key="1">
    <source>
        <dbReference type="SAM" id="MobiDB-lite"/>
    </source>
</evidence>
<dbReference type="AlphaFoldDB" id="A0A844QHG3"/>
<feature type="compositionally biased region" description="Basic and acidic residues" evidence="1">
    <location>
        <begin position="37"/>
        <end position="65"/>
    </location>
</feature>
<proteinExistence type="predicted"/>
<sequence length="65" mass="7679">MAEIVNLRLARKRADRAEREKRADENRARHGRTKMQKQTEARVEKTARMALDGHRRDKPQGEEKP</sequence>
<feature type="compositionally biased region" description="Basic and acidic residues" evidence="1">
    <location>
        <begin position="15"/>
        <end position="28"/>
    </location>
</feature>
<comment type="caution">
    <text evidence="2">The sequence shown here is derived from an EMBL/GenBank/DDBJ whole genome shotgun (WGS) entry which is preliminary data.</text>
</comment>
<dbReference type="Proteomes" id="UP000463224">
    <property type="component" value="Unassembled WGS sequence"/>
</dbReference>
<evidence type="ECO:0000313" key="3">
    <source>
        <dbReference type="Proteomes" id="UP000463224"/>
    </source>
</evidence>
<dbReference type="Pfam" id="PF13770">
    <property type="entry name" value="DUF4169"/>
    <property type="match status" value="1"/>
</dbReference>
<reference evidence="2 3" key="1">
    <citation type="submission" date="2019-12" db="EMBL/GenBank/DDBJ databases">
        <title>Nitratireductor arenosus sp. nov., Isolated from sea sand, Jeju island, South Korea.</title>
        <authorList>
            <person name="Kim W."/>
        </authorList>
    </citation>
    <scope>NUCLEOTIDE SEQUENCE [LARGE SCALE GENOMIC DNA]</scope>
    <source>
        <strain evidence="2 3">CAU 1489</strain>
    </source>
</reference>
<gene>
    <name evidence="2" type="ORF">GN330_07950</name>
</gene>
<name>A0A844QHG3_9HYPH</name>
<keyword evidence="3" id="KW-1185">Reference proteome</keyword>
<feature type="region of interest" description="Disordered" evidence="1">
    <location>
        <begin position="1"/>
        <end position="65"/>
    </location>
</feature>
<protein>
    <submittedName>
        <fullName evidence="2">DUF4169 family protein</fullName>
    </submittedName>
</protein>
<dbReference type="InterPro" id="IPR025227">
    <property type="entry name" value="DUF4169"/>
</dbReference>
<evidence type="ECO:0000313" key="2">
    <source>
        <dbReference type="EMBL" id="MVA97179.1"/>
    </source>
</evidence>
<dbReference type="EMBL" id="WPHG01000002">
    <property type="protein sequence ID" value="MVA97179.1"/>
    <property type="molecule type" value="Genomic_DNA"/>
</dbReference>
<dbReference type="RefSeq" id="WP_156712163.1">
    <property type="nucleotide sequence ID" value="NZ_WPHG01000002.1"/>
</dbReference>
<accession>A0A844QHG3</accession>